<accession>A0A1L7LKK9</accession>
<dbReference type="EC" id="5.2.1.8" evidence="12"/>
<keyword evidence="6 12" id="KW-0732">Signal</keyword>
<dbReference type="KEGG" id="strg:SRT_14820"/>
<dbReference type="HAMAP" id="MF_01145">
    <property type="entry name" value="Foldase_PrsA"/>
    <property type="match status" value="1"/>
</dbReference>
<organism evidence="16 17">
    <name type="scientific">Streptococcus troglodytae</name>
    <dbReference type="NCBI Taxonomy" id="1111760"/>
    <lineage>
        <taxon>Bacteria</taxon>
        <taxon>Bacillati</taxon>
        <taxon>Bacillota</taxon>
        <taxon>Bacilli</taxon>
        <taxon>Lactobacillales</taxon>
        <taxon>Streptococcaceae</taxon>
        <taxon>Streptococcus</taxon>
    </lineage>
</organism>
<dbReference type="PANTHER" id="PTHR47245">
    <property type="entry name" value="PEPTIDYLPROLYL ISOMERASE"/>
    <property type="match status" value="1"/>
</dbReference>
<comment type="similarity">
    <text evidence="4 12">Belongs to the PrsA family.</text>
</comment>
<keyword evidence="8 12" id="KW-0472">Membrane</keyword>
<dbReference type="PROSITE" id="PS51257">
    <property type="entry name" value="PROKAR_LIPOPROTEIN"/>
    <property type="match status" value="1"/>
</dbReference>
<dbReference type="InterPro" id="IPR000297">
    <property type="entry name" value="PPIase_PpiC"/>
</dbReference>
<evidence type="ECO:0000256" key="10">
    <source>
        <dbReference type="ARBA" id="ARBA00023235"/>
    </source>
</evidence>
<evidence type="ECO:0000256" key="1">
    <source>
        <dbReference type="ARBA" id="ARBA00000971"/>
    </source>
</evidence>
<evidence type="ECO:0000256" key="4">
    <source>
        <dbReference type="ARBA" id="ARBA00006071"/>
    </source>
</evidence>
<name>A0A1L7LKK9_9STRE</name>
<dbReference type="SUPFAM" id="SSF54534">
    <property type="entry name" value="FKBP-like"/>
    <property type="match status" value="1"/>
</dbReference>
<comment type="subcellular location">
    <subcellularLocation>
        <location evidence="3 12">Cell membrane</location>
        <topology evidence="3 12">Lipid-anchor</topology>
    </subcellularLocation>
</comment>
<keyword evidence="11 12" id="KW-0449">Lipoprotein</keyword>
<evidence type="ECO:0000256" key="2">
    <source>
        <dbReference type="ARBA" id="ARBA00003828"/>
    </source>
</evidence>
<keyword evidence="17" id="KW-1185">Reference proteome</keyword>
<feature type="chain" id="PRO_5039079892" description="Foldase protein PrsA" evidence="14">
    <location>
        <begin position="21"/>
        <end position="333"/>
    </location>
</feature>
<keyword evidence="10 12" id="KW-0413">Isomerase</keyword>
<comment type="function">
    <text evidence="2 12">Plays a major role in protein secretion by helping the post-translocational extracellular folding of several secreted proteins.</text>
</comment>
<feature type="signal peptide" evidence="14">
    <location>
        <begin position="1"/>
        <end position="20"/>
    </location>
</feature>
<evidence type="ECO:0000313" key="17">
    <source>
        <dbReference type="Proteomes" id="UP000217758"/>
    </source>
</evidence>
<dbReference type="GO" id="GO:0006457">
    <property type="term" value="P:protein folding"/>
    <property type="evidence" value="ECO:0007669"/>
    <property type="project" value="UniProtKB-UniRule"/>
</dbReference>
<evidence type="ECO:0000256" key="12">
    <source>
        <dbReference type="HAMAP-Rule" id="MF_01145"/>
    </source>
</evidence>
<protein>
    <recommendedName>
        <fullName evidence="12">Foldase protein PrsA</fullName>
        <ecNumber evidence="12">5.2.1.8</ecNumber>
    </recommendedName>
</protein>
<evidence type="ECO:0000259" key="15">
    <source>
        <dbReference type="Pfam" id="PF13145"/>
    </source>
</evidence>
<reference evidence="16 17" key="1">
    <citation type="journal article" date="2016" name="Microbiol. Immunol.">
        <title>Complete genome sequence of Streptococcus troglodytae TKU31 isolated from the oral cavity of a chimpanzee (Pan troglodytes).</title>
        <authorList>
            <person name="Okamoto M."/>
            <person name="Naito M."/>
            <person name="Miyanohara M."/>
            <person name="Imai S."/>
            <person name="Nomura Y."/>
            <person name="Saito W."/>
            <person name="Momoi Y."/>
            <person name="Takada K."/>
            <person name="Miyabe-Nishiwaki T."/>
            <person name="Tomonaga M."/>
            <person name="Hanada N."/>
        </authorList>
    </citation>
    <scope>NUCLEOTIDE SEQUENCE [LARGE SCALE GENOMIC DNA]</scope>
    <source>
        <strain evidence="17">TKU 31</strain>
    </source>
</reference>
<feature type="region of interest" description="Disordered" evidence="13">
    <location>
        <begin position="297"/>
        <end position="333"/>
    </location>
</feature>
<dbReference type="Pfam" id="PF13145">
    <property type="entry name" value="Rotamase_2"/>
    <property type="match status" value="1"/>
</dbReference>
<evidence type="ECO:0000256" key="7">
    <source>
        <dbReference type="ARBA" id="ARBA00023110"/>
    </source>
</evidence>
<evidence type="ECO:0000256" key="9">
    <source>
        <dbReference type="ARBA" id="ARBA00023139"/>
    </source>
</evidence>
<comment type="catalytic activity">
    <reaction evidence="1 12">
        <text>[protein]-peptidylproline (omega=180) = [protein]-peptidylproline (omega=0)</text>
        <dbReference type="Rhea" id="RHEA:16237"/>
        <dbReference type="Rhea" id="RHEA-COMP:10747"/>
        <dbReference type="Rhea" id="RHEA-COMP:10748"/>
        <dbReference type="ChEBI" id="CHEBI:83833"/>
        <dbReference type="ChEBI" id="CHEBI:83834"/>
        <dbReference type="EC" id="5.2.1.8"/>
    </reaction>
</comment>
<dbReference type="Proteomes" id="UP000217758">
    <property type="component" value="Chromosome"/>
</dbReference>
<evidence type="ECO:0000256" key="5">
    <source>
        <dbReference type="ARBA" id="ARBA00022475"/>
    </source>
</evidence>
<dbReference type="PANTHER" id="PTHR47245:SF1">
    <property type="entry name" value="FOLDASE PROTEIN PRSA"/>
    <property type="match status" value="1"/>
</dbReference>
<dbReference type="RefSeq" id="WP_128833587.1">
    <property type="nucleotide sequence ID" value="NZ_AP014612.1"/>
</dbReference>
<keyword evidence="7 12" id="KW-0697">Rotamase</keyword>
<keyword evidence="9 12" id="KW-0564">Palmitate</keyword>
<evidence type="ECO:0000256" key="6">
    <source>
        <dbReference type="ARBA" id="ARBA00022729"/>
    </source>
</evidence>
<evidence type="ECO:0000256" key="14">
    <source>
        <dbReference type="SAM" id="SignalP"/>
    </source>
</evidence>
<evidence type="ECO:0000256" key="13">
    <source>
        <dbReference type="SAM" id="MobiDB-lite"/>
    </source>
</evidence>
<dbReference type="InterPro" id="IPR023059">
    <property type="entry name" value="Foldase_PrsA"/>
</dbReference>
<evidence type="ECO:0000256" key="3">
    <source>
        <dbReference type="ARBA" id="ARBA00004193"/>
    </source>
</evidence>
<dbReference type="InterPro" id="IPR027304">
    <property type="entry name" value="Trigger_fact/SurA_dom_sf"/>
</dbReference>
<dbReference type="GO" id="GO:0005886">
    <property type="term" value="C:plasma membrane"/>
    <property type="evidence" value="ECO:0007669"/>
    <property type="project" value="UniProtKB-SubCell"/>
</dbReference>
<dbReference type="Gene3D" id="1.10.4030.10">
    <property type="entry name" value="Porin chaperone SurA, peptide-binding domain"/>
    <property type="match status" value="1"/>
</dbReference>
<dbReference type="InterPro" id="IPR050245">
    <property type="entry name" value="PrsA_foldase"/>
</dbReference>
<dbReference type="GO" id="GO:0003755">
    <property type="term" value="F:peptidyl-prolyl cis-trans isomerase activity"/>
    <property type="evidence" value="ECO:0007669"/>
    <property type="project" value="UniProtKB-UniRule"/>
</dbReference>
<evidence type="ECO:0000256" key="11">
    <source>
        <dbReference type="ARBA" id="ARBA00023288"/>
    </source>
</evidence>
<dbReference type="NCBIfam" id="NF002361">
    <property type="entry name" value="PRK01326.1"/>
    <property type="match status" value="1"/>
</dbReference>
<evidence type="ECO:0000313" key="16">
    <source>
        <dbReference type="EMBL" id="BAQ24743.1"/>
    </source>
</evidence>
<evidence type="ECO:0000256" key="8">
    <source>
        <dbReference type="ARBA" id="ARBA00023136"/>
    </source>
</evidence>
<dbReference type="AlphaFoldDB" id="A0A1L7LKK9"/>
<gene>
    <name evidence="16" type="primary">prtM</name>
    <name evidence="12" type="synonym">prsA</name>
    <name evidence="16" type="ORF">SRT_14820</name>
</gene>
<proteinExistence type="inferred from homology"/>
<feature type="domain" description="PpiC" evidence="15">
    <location>
        <begin position="131"/>
        <end position="240"/>
    </location>
</feature>
<keyword evidence="5 12" id="KW-1003">Cell membrane</keyword>
<dbReference type="EMBL" id="AP014612">
    <property type="protein sequence ID" value="BAQ24743.1"/>
    <property type="molecule type" value="Genomic_DNA"/>
</dbReference>
<dbReference type="SUPFAM" id="SSF109998">
    <property type="entry name" value="Triger factor/SurA peptide-binding domain-like"/>
    <property type="match status" value="1"/>
</dbReference>
<sequence>MKKRTIATGLVTLLSIVTLAACSKTSQNSKIATMKGDTITVADFYNEVKNSTASKQAVLSLLVSKVFEKQYGDKVSDKEVTKAYNQAAKYYGDSFSSALASRGYTKEDYKKQIRSEKLIEYAVKEEAKKEITDASYKSAYKDYKPEVTAQVIQLDSEDKAKSVLEEAKADGADFAKIAKDNTKGDKTEYSFDSGSTNLPSQVLSAALNLDKDGVSDVIKASDSTTYKPVYYIVKITKKTDKNADWKAYKKRLKEIIVSQKLNDSNFRNAVIGKAFKKANVKIKDKAFSEILSQYAAASGSGSSGSATTTTAASSAATTAADDQTTAAETTAAE</sequence>